<accession>A0A239H725</accession>
<dbReference type="GO" id="GO:0016853">
    <property type="term" value="F:isomerase activity"/>
    <property type="evidence" value="ECO:0007669"/>
    <property type="project" value="UniProtKB-KW"/>
</dbReference>
<dbReference type="Pfam" id="PF17645">
    <property type="entry name" value="Amdase"/>
    <property type="match status" value="1"/>
</dbReference>
<keyword evidence="2" id="KW-1185">Reference proteome</keyword>
<dbReference type="PANTHER" id="PTHR40267">
    <property type="entry name" value="BLR3294 PROTEIN"/>
    <property type="match status" value="1"/>
</dbReference>
<organism evidence="1 2">
    <name type="scientific">Actinomadura meyerae</name>
    <dbReference type="NCBI Taxonomy" id="240840"/>
    <lineage>
        <taxon>Bacteria</taxon>
        <taxon>Bacillati</taxon>
        <taxon>Actinomycetota</taxon>
        <taxon>Actinomycetes</taxon>
        <taxon>Streptosporangiales</taxon>
        <taxon>Thermomonosporaceae</taxon>
        <taxon>Actinomadura</taxon>
    </lineage>
</organism>
<dbReference type="OrthoDB" id="4537983at2"/>
<gene>
    <name evidence="1" type="ORF">SAMN05443665_100923</name>
</gene>
<reference evidence="1 2" key="1">
    <citation type="submission" date="2017-06" db="EMBL/GenBank/DDBJ databases">
        <authorList>
            <person name="Kim H.J."/>
            <person name="Triplett B.A."/>
        </authorList>
    </citation>
    <scope>NUCLEOTIDE SEQUENCE [LARGE SCALE GENOMIC DNA]</scope>
    <source>
        <strain evidence="1 2">DSM 44715</strain>
    </source>
</reference>
<sequence>MRQNTVRHDTVRQGTLSAGFLYPGYSAEDDYPAIERALRASGLGGVSLPVVHTLMREDAHRVDALLDIGGDDVLGEGARTLRGMGVRAAVWACTSGSFVFGWDGAARQVEGVRAAAGVPASSTSFAFVHAAAALGLTRVAVAATYPADVAERFAAFLGRAGVEVVALSCRGIVTAAEVGTLGREEVLAFVAANDHPDAEAVLVPDTALHTVSWLDELEARVGKPVLTANQVSVWEGLRLASGPGGLAPRTGLGRLFTVPADVSAVPAGHAAGPGRHTWQL</sequence>
<dbReference type="RefSeq" id="WP_089326049.1">
    <property type="nucleotide sequence ID" value="NZ_FZOR01000009.1"/>
</dbReference>
<protein>
    <submittedName>
        <fullName evidence="1">Maleate cis-trans isomerase</fullName>
    </submittedName>
</protein>
<proteinExistence type="predicted"/>
<dbReference type="AlphaFoldDB" id="A0A239H725"/>
<evidence type="ECO:0000313" key="2">
    <source>
        <dbReference type="Proteomes" id="UP000198318"/>
    </source>
</evidence>
<dbReference type="Gene3D" id="3.40.50.12500">
    <property type="match status" value="1"/>
</dbReference>
<dbReference type="EMBL" id="FZOR01000009">
    <property type="protein sequence ID" value="SNS77032.1"/>
    <property type="molecule type" value="Genomic_DNA"/>
</dbReference>
<dbReference type="Proteomes" id="UP000198318">
    <property type="component" value="Unassembled WGS sequence"/>
</dbReference>
<dbReference type="InterPro" id="IPR053714">
    <property type="entry name" value="Iso_Racemase_Enz_sf"/>
</dbReference>
<dbReference type="PANTHER" id="PTHR40267:SF1">
    <property type="entry name" value="BLR3294 PROTEIN"/>
    <property type="match status" value="1"/>
</dbReference>
<name>A0A239H725_9ACTN</name>
<keyword evidence="1" id="KW-0413">Isomerase</keyword>
<dbReference type="InterPro" id="IPR026286">
    <property type="entry name" value="MaiA/AMDase"/>
</dbReference>
<evidence type="ECO:0000313" key="1">
    <source>
        <dbReference type="EMBL" id="SNS77032.1"/>
    </source>
</evidence>